<evidence type="ECO:0000313" key="1">
    <source>
        <dbReference type="EMBL" id="JAC60866.1"/>
    </source>
</evidence>
<dbReference type="EMBL" id="GBEZ01026336">
    <property type="protein sequence ID" value="JAC60866.1"/>
    <property type="molecule type" value="Transcribed_RNA"/>
</dbReference>
<organism evidence="1">
    <name type="scientific">Tetraselmis sp. GSL018</name>
    <dbReference type="NCBI Taxonomy" id="582737"/>
    <lineage>
        <taxon>Eukaryota</taxon>
        <taxon>Viridiplantae</taxon>
        <taxon>Chlorophyta</taxon>
        <taxon>core chlorophytes</taxon>
        <taxon>Chlorodendrophyceae</taxon>
        <taxon>Chlorodendrales</taxon>
        <taxon>Chlorodendraceae</taxon>
        <taxon>Tetraselmis</taxon>
    </lineage>
</organism>
<reference evidence="1" key="1">
    <citation type="submission" date="2014-05" db="EMBL/GenBank/DDBJ databases">
        <title>The transcriptome of the halophilic microalga Tetraselmis sp. GSL018 isolated from the Great Salt Lake, Utah.</title>
        <authorList>
            <person name="Jinkerson R.E."/>
            <person name="D'Adamo S."/>
            <person name="Posewitz M.C."/>
        </authorList>
    </citation>
    <scope>NUCLEOTIDE SEQUENCE</scope>
    <source>
        <strain evidence="1">GSL018</strain>
    </source>
</reference>
<accession>A0A061QR62</accession>
<dbReference type="AlphaFoldDB" id="A0A061QR62"/>
<protein>
    <submittedName>
        <fullName evidence="1">Uncharacterized protein</fullName>
    </submittedName>
</protein>
<name>A0A061QR62_9CHLO</name>
<sequence>LDITFFASGPERRGCVVGWEGYNRTARQVENAGVHRKLERQDPKVWIEL</sequence>
<proteinExistence type="predicted"/>
<gene>
    <name evidence="1" type="ORF">TSPGSL018_27789</name>
</gene>
<feature type="non-terminal residue" evidence="1">
    <location>
        <position position="1"/>
    </location>
</feature>